<dbReference type="InterPro" id="IPR015889">
    <property type="entry name" value="Intradiol_dOase_core"/>
</dbReference>
<dbReference type="SUPFAM" id="SSF49482">
    <property type="entry name" value="Aromatic compound dioxygenase"/>
    <property type="match status" value="1"/>
</dbReference>
<name>A0A4P7N6D9_PYROR</name>
<dbReference type="GO" id="GO:0016702">
    <property type="term" value="F:oxidoreductase activity, acting on single donors with incorporation of molecular oxygen, incorporation of two atoms of oxygen"/>
    <property type="evidence" value="ECO:0007669"/>
    <property type="project" value="InterPro"/>
</dbReference>
<organism evidence="2 3">
    <name type="scientific">Pyricularia oryzae</name>
    <name type="common">Rice blast fungus</name>
    <name type="synonym">Magnaporthe oryzae</name>
    <dbReference type="NCBI Taxonomy" id="318829"/>
    <lineage>
        <taxon>Eukaryota</taxon>
        <taxon>Fungi</taxon>
        <taxon>Dikarya</taxon>
        <taxon>Ascomycota</taxon>
        <taxon>Pezizomycotina</taxon>
        <taxon>Sordariomycetes</taxon>
        <taxon>Sordariomycetidae</taxon>
        <taxon>Magnaporthales</taxon>
        <taxon>Pyriculariaceae</taxon>
        <taxon>Pyricularia</taxon>
    </lineage>
</organism>
<evidence type="ECO:0000313" key="3">
    <source>
        <dbReference type="Proteomes" id="UP000294847"/>
    </source>
</evidence>
<dbReference type="Gene3D" id="2.60.130.10">
    <property type="entry name" value="Aromatic compound dioxygenase"/>
    <property type="match status" value="1"/>
</dbReference>
<dbReference type="Proteomes" id="UP000294847">
    <property type="component" value="Chromosome 3"/>
</dbReference>
<dbReference type="PANTHER" id="PTHR34315">
    <property type="match status" value="1"/>
</dbReference>
<protein>
    <recommendedName>
        <fullName evidence="1">Heterokaryon incompatibility domain-containing protein</fullName>
    </recommendedName>
</protein>
<reference evidence="2 3" key="1">
    <citation type="journal article" date="2019" name="Mol. Biol. Evol.">
        <title>Blast fungal genomes show frequent chromosomal changes, gene gains and losses, and effector gene turnover.</title>
        <authorList>
            <person name="Gomez Luciano L.B."/>
            <person name="Jason Tsai I."/>
            <person name="Chuma I."/>
            <person name="Tosa Y."/>
            <person name="Chen Y.H."/>
            <person name="Li J.Y."/>
            <person name="Li M.Y."/>
            <person name="Jade Lu M.Y."/>
            <person name="Nakayashiki H."/>
            <person name="Li W.H."/>
        </authorList>
    </citation>
    <scope>NUCLEOTIDE SEQUENCE [LARGE SCALE GENOMIC DNA]</scope>
    <source>
        <strain evidence="2">MZ5-1-6</strain>
    </source>
</reference>
<gene>
    <name evidence="2" type="ORF">PoMZ_03099</name>
</gene>
<dbReference type="GO" id="GO:0005506">
    <property type="term" value="F:iron ion binding"/>
    <property type="evidence" value="ECO:0007669"/>
    <property type="project" value="InterPro"/>
</dbReference>
<dbReference type="PANTHER" id="PTHR34315:SF1">
    <property type="entry name" value="INTRADIOL RING-CLEAVAGE DIOXYGENASES DOMAIN-CONTAINING PROTEIN-RELATED"/>
    <property type="match status" value="1"/>
</dbReference>
<accession>A0A4P7N6D9</accession>
<dbReference type="InterPro" id="IPR010730">
    <property type="entry name" value="HET"/>
</dbReference>
<dbReference type="CDD" id="cd03457">
    <property type="entry name" value="intradiol_dioxygenase_like"/>
    <property type="match status" value="1"/>
</dbReference>
<feature type="domain" description="Heterokaryon incompatibility" evidence="1">
    <location>
        <begin position="104"/>
        <end position="191"/>
    </location>
</feature>
<dbReference type="Pfam" id="PF06985">
    <property type="entry name" value="HET"/>
    <property type="match status" value="1"/>
</dbReference>
<proteinExistence type="predicted"/>
<sequence>MTRRPGAEPTVLGGGLLDGFRRVPGGRHRSNGSRVGTRRARGDGWVWASRLGTVLGALQALLYKPLSEEIGEIRLIVVNQGNSADPITCSFDTVSLTDTPTPSYDALSYTWGESEISRESIILDGTLLHVRANLYVALQAIRNSTGPVVLWIDAISINQSDLDERARQVRLMRDVFAKARRVLAWVVQELAVAQKCWVLCGSTRRPFSDYISLPARLLPLMRLEDLETSGSVEASDLAGTLTFTQMIDAVCQFRDNDCEIDLRGALEFLPGHACSDPRDKVYAILGLCGEASRAAIVPDYGETMTLVKLHRRVVEHCLDVEGNLTVLAGPRHFAAQDDGLPSWCPRFDDIDQWLAKDPLDLRGPGLTHAPSLGFIDHAESGPTRLVAGGYVVDRIASLVDVYEPDITLGSPAPLLRLEEIISLTLQKVANSTQESNAELDGILLKEAVMSTLGWLLSSEENPPASEFFQDVASTRLRRNRIFVTELGLVGAGPVVFDKDDLVTCLPAALNLGNPEAKSFMDKPDTVNVNKQIQRLQQHRQLICNPGTAQPLTIDLDLKYPQSDSRVPGHGTHRSCPSPARLGKFYSVISNGTLALHSSCSIRLAAATSTITKAAAEKENRFKKMGFKTSLAAALLAIPLGLAHPHPVDEPEYQHHARPLMERSLDHCAGQFAEPEFIKRTIDRHSDEYDRLRRALGVEPEGSPHISKRDYISVSRIDHKSNKPVSKGMDLSSLFTDYGACMLMPAVDQGPLYVKGEEVRKDITNGEKGIPMTLAIQVVDYQTCKVLPDAYVDIWSSNATGMYVGVQGYPGMGDPKDASILKGTTLRGVQPTDKAGVASFDTLMPGHYEGRATHIHGNSANTSRPQTTAIVYLGATKLQNNTLSGGRAAHVGQLYFDQSLVTASSQAAPYNTNRMATTLNVRDFLFMQGANGDDPIVRYALVGDRLEDGLFAWIRFGVRGNANLPVNPAAFWTANGGVMNPTGPISKIGGGFGGWPGGKNKARAVAEAVADRED</sequence>
<dbReference type="AlphaFoldDB" id="A0A4P7N6D9"/>
<evidence type="ECO:0000259" key="1">
    <source>
        <dbReference type="Pfam" id="PF06985"/>
    </source>
</evidence>
<dbReference type="EMBL" id="CP034206">
    <property type="protein sequence ID" value="QBZ58158.1"/>
    <property type="molecule type" value="Genomic_DNA"/>
</dbReference>
<evidence type="ECO:0000313" key="2">
    <source>
        <dbReference type="EMBL" id="QBZ58158.1"/>
    </source>
</evidence>